<reference evidence="2 3" key="1">
    <citation type="journal article" date="2019" name="J. Ind. Microbiol. Biotechnol.">
        <title>The complete genomic sequence of Streptomyces spectabilis NRRL-2792 and identification of secondary metabolite biosynthetic gene clusters.</title>
        <authorList>
            <person name="Sinha A."/>
            <person name="Phillips-Salemka S."/>
            <person name="Niraula T.A."/>
            <person name="Short K.A."/>
            <person name="Niraula N.P."/>
        </authorList>
    </citation>
    <scope>NUCLEOTIDE SEQUENCE [LARGE SCALE GENOMIC DNA]</scope>
    <source>
        <strain evidence="2 3">NRRL 2792</strain>
    </source>
</reference>
<organism evidence="2 3">
    <name type="scientific">Streptomyces spectabilis</name>
    <dbReference type="NCBI Taxonomy" id="68270"/>
    <lineage>
        <taxon>Bacteria</taxon>
        <taxon>Bacillati</taxon>
        <taxon>Actinomycetota</taxon>
        <taxon>Actinomycetes</taxon>
        <taxon>Kitasatosporales</taxon>
        <taxon>Streptomycetaceae</taxon>
        <taxon>Streptomyces</taxon>
    </lineage>
</organism>
<feature type="chain" id="PRO_5021823897" evidence="1">
    <location>
        <begin position="25"/>
        <end position="308"/>
    </location>
</feature>
<accession>A0A516RJ38</accession>
<proteinExistence type="predicted"/>
<dbReference type="InterPro" id="IPR043504">
    <property type="entry name" value="Peptidase_S1_PA_chymotrypsin"/>
</dbReference>
<dbReference type="EMBL" id="CP040916">
    <property type="protein sequence ID" value="QDQ15681.1"/>
    <property type="molecule type" value="Genomic_DNA"/>
</dbReference>
<sequence length="308" mass="32456">MNKPLVGAVFTALLLGATAIPATAVSNEAPTADKRTTATQPVAAAKAKVNAKAVTYAGTVALSNCSGSVVRVPSSQPTDRALVLSNGHCLETGFPGPGQVIVNRASSRSFTLLNASGGNAGTVRASKIAYGTMTDTDVSLYELTSTYRDIETRYGIKALDLDAAHPQAGRAITVASGYWKRMYKCNIDGFAYRLKEGQWTWKDSVRYTQPCQVIGGTSGSPVIDDQTGKVVAVNNTINENGQRCTDNNPCEVDENGNVTVRNSIGYAQQTYIIVPCVGAGNKIDLNRPGCTLPKPAAAAKHRTLAGRN</sequence>
<name>A0A516RJ38_STRST</name>
<dbReference type="SUPFAM" id="SSF50494">
    <property type="entry name" value="Trypsin-like serine proteases"/>
    <property type="match status" value="1"/>
</dbReference>
<feature type="signal peptide" evidence="1">
    <location>
        <begin position="1"/>
        <end position="24"/>
    </location>
</feature>
<dbReference type="Pfam" id="PF13365">
    <property type="entry name" value="Trypsin_2"/>
    <property type="match status" value="1"/>
</dbReference>
<evidence type="ECO:0000313" key="3">
    <source>
        <dbReference type="Proteomes" id="UP000316806"/>
    </source>
</evidence>
<dbReference type="InterPro" id="IPR009003">
    <property type="entry name" value="Peptidase_S1_PA"/>
</dbReference>
<protein>
    <submittedName>
        <fullName evidence="2">Trypsin-like peptidase domain-containing protein</fullName>
    </submittedName>
</protein>
<dbReference type="Gene3D" id="2.40.10.10">
    <property type="entry name" value="Trypsin-like serine proteases"/>
    <property type="match status" value="1"/>
</dbReference>
<evidence type="ECO:0000256" key="1">
    <source>
        <dbReference type="SAM" id="SignalP"/>
    </source>
</evidence>
<dbReference type="Proteomes" id="UP000316806">
    <property type="component" value="Chromosome"/>
</dbReference>
<keyword evidence="1" id="KW-0732">Signal</keyword>
<dbReference type="RefSeq" id="WP_144322883.1">
    <property type="nucleotide sequence ID" value="NZ_CP040916.1"/>
</dbReference>
<gene>
    <name evidence="2" type="ORF">FH965_38265</name>
</gene>
<evidence type="ECO:0000313" key="2">
    <source>
        <dbReference type="EMBL" id="QDQ15681.1"/>
    </source>
</evidence>
<dbReference type="AlphaFoldDB" id="A0A516RJ38"/>